<protein>
    <submittedName>
        <fullName evidence="3">Uncharacterized protein</fullName>
    </submittedName>
</protein>
<dbReference type="HOGENOM" id="CLU_1901859_0_0_2"/>
<dbReference type="PATRIC" id="fig|795797.18.peg.809"/>
<sequence length="133" mass="13899">MGAPTPEPDRSNRTERDRPRRGIDRGSPSLRRARAPCERCGDAIETDVPACPHCGNHPLAGVKTGSVVVMFVGAVLAVALSHGAFALVSLLGVGLFCGGAGVYWIATERYSPTEHDAGGSPRSVTEASDARTD</sequence>
<dbReference type="STRING" id="795797.HacjB3_04020"/>
<evidence type="ECO:0000313" key="4">
    <source>
        <dbReference type="EMBL" id="ELY34623.1"/>
    </source>
</evidence>
<dbReference type="EMBL" id="AOHV01000040">
    <property type="protein sequence ID" value="ELY34623.1"/>
    <property type="molecule type" value="Genomic_DNA"/>
</dbReference>
<evidence type="ECO:0000313" key="3">
    <source>
        <dbReference type="EMBL" id="ADJ14195.1"/>
    </source>
</evidence>
<dbReference type="KEGG" id="hje:HacjB3_04020"/>
<dbReference type="EMBL" id="CP002062">
    <property type="protein sequence ID" value="ADJ14195.1"/>
    <property type="molecule type" value="Genomic_DNA"/>
</dbReference>
<gene>
    <name evidence="3" type="ordered locus">HacjB3_04020</name>
    <name evidence="4" type="ORF">C497_15273</name>
</gene>
<dbReference type="AlphaFoldDB" id="D8J882"/>
<feature type="compositionally biased region" description="Basic and acidic residues" evidence="1">
    <location>
        <begin position="7"/>
        <end position="24"/>
    </location>
</feature>
<evidence type="ECO:0000313" key="5">
    <source>
        <dbReference type="Proteomes" id="UP000000390"/>
    </source>
</evidence>
<dbReference type="GeneID" id="9418603"/>
<proteinExistence type="predicted"/>
<keyword evidence="2" id="KW-0472">Membrane</keyword>
<feature type="transmembrane region" description="Helical" evidence="2">
    <location>
        <begin position="86"/>
        <end position="106"/>
    </location>
</feature>
<reference evidence="4 6" key="2">
    <citation type="journal article" date="2014" name="PLoS Genet.">
        <title>Phylogenetically driven sequencing of extremely halophilic archaea reveals strategies for static and dynamic osmo-response.</title>
        <authorList>
            <person name="Becker E.A."/>
            <person name="Seitzer P.M."/>
            <person name="Tritt A."/>
            <person name="Larsen D."/>
            <person name="Krusor M."/>
            <person name="Yao A.I."/>
            <person name="Wu D."/>
            <person name="Madern D."/>
            <person name="Eisen J.A."/>
            <person name="Darling A.E."/>
            <person name="Facciotti M.T."/>
        </authorList>
    </citation>
    <scope>NUCLEOTIDE SEQUENCE [LARGE SCALE GENOMIC DNA]</scope>
    <source>
        <strain evidence="4">B3</strain>
        <strain evidence="6">DSM 18796 / CECT 7217 / JCM 14584 / KCTC 4019 / B3</strain>
    </source>
</reference>
<dbReference type="OrthoDB" id="295069at2157"/>
<keyword evidence="2" id="KW-0812">Transmembrane</keyword>
<dbReference type="RefSeq" id="WP_008417822.1">
    <property type="nucleotide sequence ID" value="NC_014297.1"/>
</dbReference>
<organism evidence="3 5">
    <name type="scientific">Halalkalicoccus jeotgali (strain DSM 18796 / CECT 7217 / JCM 14584 / KCTC 4019 / B3)</name>
    <dbReference type="NCBI Taxonomy" id="795797"/>
    <lineage>
        <taxon>Archaea</taxon>
        <taxon>Methanobacteriati</taxon>
        <taxon>Methanobacteriota</taxon>
        <taxon>Stenosarchaea group</taxon>
        <taxon>Halobacteria</taxon>
        <taxon>Halobacteriales</taxon>
        <taxon>Halococcaceae</taxon>
        <taxon>Halalkalicoccus</taxon>
    </lineage>
</organism>
<feature type="region of interest" description="Disordered" evidence="1">
    <location>
        <begin position="113"/>
        <end position="133"/>
    </location>
</feature>
<feature type="transmembrane region" description="Helical" evidence="2">
    <location>
        <begin position="60"/>
        <end position="80"/>
    </location>
</feature>
<evidence type="ECO:0000256" key="2">
    <source>
        <dbReference type="SAM" id="Phobius"/>
    </source>
</evidence>
<keyword evidence="2" id="KW-1133">Transmembrane helix</keyword>
<keyword evidence="6" id="KW-1185">Reference proteome</keyword>
<dbReference type="Proteomes" id="UP000011645">
    <property type="component" value="Unassembled WGS sequence"/>
</dbReference>
<evidence type="ECO:0000313" key="6">
    <source>
        <dbReference type="Proteomes" id="UP000011645"/>
    </source>
</evidence>
<evidence type="ECO:0000256" key="1">
    <source>
        <dbReference type="SAM" id="MobiDB-lite"/>
    </source>
</evidence>
<name>D8J882_HALJB</name>
<feature type="region of interest" description="Disordered" evidence="1">
    <location>
        <begin position="1"/>
        <end position="32"/>
    </location>
</feature>
<dbReference type="Proteomes" id="UP000000390">
    <property type="component" value="Chromosome"/>
</dbReference>
<accession>D8J882</accession>
<reference evidence="3 5" key="1">
    <citation type="journal article" date="2010" name="J. Bacteriol.">
        <title>Complete genome sequence of Halalkalicoccus jeotgali B3(T), an extremely halophilic archaeon.</title>
        <authorList>
            <person name="Roh S.W."/>
            <person name="Nam Y.D."/>
            <person name="Nam S.H."/>
            <person name="Choi S.H."/>
            <person name="Park H.S."/>
            <person name="Bae J.W."/>
        </authorList>
    </citation>
    <scope>NUCLEOTIDE SEQUENCE [LARGE SCALE GENOMIC DNA]</scope>
    <source>
        <strain evidence="3">B3</strain>
        <strain evidence="5">DSM 18796 / CECT 7217 / JCM 14584 / KCTC 4019 / B3</strain>
    </source>
</reference>